<keyword evidence="1" id="KW-0645">Protease</keyword>
<dbReference type="Gene3D" id="3.40.390.10">
    <property type="entry name" value="Collagenase (Catalytic Domain)"/>
    <property type="match status" value="1"/>
</dbReference>
<dbReference type="SUPFAM" id="SSF55486">
    <property type="entry name" value="Metalloproteases ('zincins'), catalytic domain"/>
    <property type="match status" value="1"/>
</dbReference>
<gene>
    <name evidence="10" type="ORF">DPMN_015163</name>
</gene>
<sequence length="687" mass="76100">MGKDEKKVLTKYYRFNGMISVQRFISEDFVTIHKREDAATIHTEDRITNSISKNNVNIRITDEHVTTPPLTDTDVPTHKPEADVSIINAEDIATANITVDGITNPFTEADETTPEIEGNIKIPVFIADDITTLLAEFDAPTSTTKDDIINRITQGYVTAPKVEDNVKNPFSTENTVTIAEDDVTISITEEDVTTLSTEDDVKNHIAEDDVADQNIVELLFCADASVYRHFLAMKGNDSAAVVAIHDYTRALANEIDVAFGIVSQVDPTFNLSIFLVDTIIAKSDKDASWSRDSQATVNNVTYIDNKRKPLDLFLEWRLVNFWLFRLLPPHDHAMAITMLPMINIPDPNVNPETPTVEGVAYFGRMCTWKQISLVRLNSGHFSITAAHEIAHNLGANHDSEVNCTHSDFNMMAGTRRTLVSADLASQQWRFSNCSVSDMKQFVSSLKNKCLRNHNFRASEYRKRLQGPLPGEVISLDDQCRIKKGVNSYSCQTRLHSSACHHGFHCSGEKGCNLTIYDYLFGSLFVYPFTGTPCSRDPNMWCFKGQCVMKPFTDVTNVLLSTGVISEEDDDDETLTFVDVIRVYLTNEVGHSGTTNVIIGTTGSSGVYTGTSAIMSEASSVSASQNKATTVTKTKSTQTPTVTESIQSLSTDETSFATLYNPVETQTHASTSRVSLRPSTSYFELVSP</sequence>
<evidence type="ECO:0000256" key="4">
    <source>
        <dbReference type="ARBA" id="ARBA00022833"/>
    </source>
</evidence>
<comment type="caution">
    <text evidence="8">Lacks conserved residue(s) required for the propagation of feature annotation.</text>
</comment>
<evidence type="ECO:0000256" key="2">
    <source>
        <dbReference type="ARBA" id="ARBA00022723"/>
    </source>
</evidence>
<dbReference type="GO" id="GO:0046872">
    <property type="term" value="F:metal ion binding"/>
    <property type="evidence" value="ECO:0007669"/>
    <property type="project" value="UniProtKB-KW"/>
</dbReference>
<evidence type="ECO:0000313" key="10">
    <source>
        <dbReference type="EMBL" id="KAH3891074.1"/>
    </source>
</evidence>
<evidence type="ECO:0000256" key="7">
    <source>
        <dbReference type="ARBA" id="ARBA00023180"/>
    </source>
</evidence>
<dbReference type="Pfam" id="PF01421">
    <property type="entry name" value="Reprolysin"/>
    <property type="match status" value="1"/>
</dbReference>
<name>A0A9D4S3D9_DREPO</name>
<dbReference type="GO" id="GO:0006508">
    <property type="term" value="P:proteolysis"/>
    <property type="evidence" value="ECO:0007669"/>
    <property type="project" value="UniProtKB-KW"/>
</dbReference>
<dbReference type="InterPro" id="IPR024079">
    <property type="entry name" value="MetalloPept_cat_dom_sf"/>
</dbReference>
<feature type="domain" description="Peptidase M12B" evidence="9">
    <location>
        <begin position="214"/>
        <end position="454"/>
    </location>
</feature>
<dbReference type="EMBL" id="JAIWYP010000001">
    <property type="protein sequence ID" value="KAH3891074.1"/>
    <property type="molecule type" value="Genomic_DNA"/>
</dbReference>
<dbReference type="Pfam" id="PF17771">
    <property type="entry name" value="ADAMTS_CR_2"/>
    <property type="match status" value="1"/>
</dbReference>
<evidence type="ECO:0000256" key="8">
    <source>
        <dbReference type="PROSITE-ProRule" id="PRU00276"/>
    </source>
</evidence>
<dbReference type="PANTHER" id="PTHR11905:SF159">
    <property type="entry name" value="ADAM METALLOPROTEASE"/>
    <property type="match status" value="1"/>
</dbReference>
<dbReference type="InterPro" id="IPR001590">
    <property type="entry name" value="Peptidase_M12B"/>
</dbReference>
<accession>A0A9D4S3D9</accession>
<dbReference type="PROSITE" id="PS50215">
    <property type="entry name" value="ADAM_MEPRO"/>
    <property type="match status" value="1"/>
</dbReference>
<dbReference type="Proteomes" id="UP000828390">
    <property type="component" value="Unassembled WGS sequence"/>
</dbReference>
<comment type="caution">
    <text evidence="10">The sequence shown here is derived from an EMBL/GenBank/DDBJ whole genome shotgun (WGS) entry which is preliminary data.</text>
</comment>
<evidence type="ECO:0000259" key="9">
    <source>
        <dbReference type="PROSITE" id="PS50215"/>
    </source>
</evidence>
<evidence type="ECO:0000256" key="5">
    <source>
        <dbReference type="ARBA" id="ARBA00023049"/>
    </source>
</evidence>
<evidence type="ECO:0000256" key="3">
    <source>
        <dbReference type="ARBA" id="ARBA00022801"/>
    </source>
</evidence>
<keyword evidence="5" id="KW-0482">Metalloprotease</keyword>
<keyword evidence="6" id="KW-1015">Disulfide bond</keyword>
<feature type="active site" evidence="8">
    <location>
        <position position="388"/>
    </location>
</feature>
<dbReference type="PANTHER" id="PTHR11905">
    <property type="entry name" value="ADAM A DISINTEGRIN AND METALLOPROTEASE DOMAIN"/>
    <property type="match status" value="1"/>
</dbReference>
<dbReference type="Gene3D" id="3.40.1620.60">
    <property type="match status" value="1"/>
</dbReference>
<feature type="binding site" evidence="8">
    <location>
        <position position="391"/>
    </location>
    <ligand>
        <name>Zn(2+)</name>
        <dbReference type="ChEBI" id="CHEBI:29105"/>
        <note>catalytic</note>
    </ligand>
</feature>
<keyword evidence="3" id="KW-0378">Hydrolase</keyword>
<proteinExistence type="predicted"/>
<keyword evidence="4 8" id="KW-0862">Zinc</keyword>
<keyword evidence="7" id="KW-0325">Glycoprotein</keyword>
<feature type="binding site" evidence="8">
    <location>
        <position position="387"/>
    </location>
    <ligand>
        <name>Zn(2+)</name>
        <dbReference type="ChEBI" id="CHEBI:29105"/>
        <note>catalytic</note>
    </ligand>
</feature>
<organism evidence="10 11">
    <name type="scientific">Dreissena polymorpha</name>
    <name type="common">Zebra mussel</name>
    <name type="synonym">Mytilus polymorpha</name>
    <dbReference type="NCBI Taxonomy" id="45954"/>
    <lineage>
        <taxon>Eukaryota</taxon>
        <taxon>Metazoa</taxon>
        <taxon>Spiralia</taxon>
        <taxon>Lophotrochozoa</taxon>
        <taxon>Mollusca</taxon>
        <taxon>Bivalvia</taxon>
        <taxon>Autobranchia</taxon>
        <taxon>Heteroconchia</taxon>
        <taxon>Euheterodonta</taxon>
        <taxon>Imparidentia</taxon>
        <taxon>Neoheterodontei</taxon>
        <taxon>Myida</taxon>
        <taxon>Dreissenoidea</taxon>
        <taxon>Dreissenidae</taxon>
        <taxon>Dreissena</taxon>
    </lineage>
</organism>
<reference evidence="10" key="2">
    <citation type="submission" date="2020-11" db="EMBL/GenBank/DDBJ databases">
        <authorList>
            <person name="McCartney M.A."/>
            <person name="Auch B."/>
            <person name="Kono T."/>
            <person name="Mallez S."/>
            <person name="Becker A."/>
            <person name="Gohl D.M."/>
            <person name="Silverstein K.A.T."/>
            <person name="Koren S."/>
            <person name="Bechman K.B."/>
            <person name="Herman A."/>
            <person name="Abrahante J.E."/>
            <person name="Garbe J."/>
        </authorList>
    </citation>
    <scope>NUCLEOTIDE SEQUENCE</scope>
    <source>
        <strain evidence="10">Duluth1</strain>
        <tissue evidence="10">Whole animal</tissue>
    </source>
</reference>
<protein>
    <recommendedName>
        <fullName evidence="9">Peptidase M12B domain-containing protein</fullName>
    </recommendedName>
</protein>
<dbReference type="InterPro" id="IPR041645">
    <property type="entry name" value="ADAMTS_CR_2"/>
</dbReference>
<reference evidence="10" key="1">
    <citation type="journal article" date="2019" name="bioRxiv">
        <title>The Genome of the Zebra Mussel, Dreissena polymorpha: A Resource for Invasive Species Research.</title>
        <authorList>
            <person name="McCartney M.A."/>
            <person name="Auch B."/>
            <person name="Kono T."/>
            <person name="Mallez S."/>
            <person name="Zhang Y."/>
            <person name="Obille A."/>
            <person name="Becker A."/>
            <person name="Abrahante J.E."/>
            <person name="Garbe J."/>
            <person name="Badalamenti J.P."/>
            <person name="Herman A."/>
            <person name="Mangelson H."/>
            <person name="Liachko I."/>
            <person name="Sullivan S."/>
            <person name="Sone E.D."/>
            <person name="Koren S."/>
            <person name="Silverstein K.A.T."/>
            <person name="Beckman K.B."/>
            <person name="Gohl D.M."/>
        </authorList>
    </citation>
    <scope>NUCLEOTIDE SEQUENCE</scope>
    <source>
        <strain evidence="10">Duluth1</strain>
        <tissue evidence="10">Whole animal</tissue>
    </source>
</reference>
<feature type="binding site" evidence="8">
    <location>
        <position position="397"/>
    </location>
    <ligand>
        <name>Zn(2+)</name>
        <dbReference type="ChEBI" id="CHEBI:29105"/>
        <note>catalytic</note>
    </ligand>
</feature>
<keyword evidence="2 8" id="KW-0479">Metal-binding</keyword>
<evidence type="ECO:0000256" key="6">
    <source>
        <dbReference type="ARBA" id="ARBA00023157"/>
    </source>
</evidence>
<keyword evidence="11" id="KW-1185">Reference proteome</keyword>
<dbReference type="AlphaFoldDB" id="A0A9D4S3D9"/>
<evidence type="ECO:0000313" key="11">
    <source>
        <dbReference type="Proteomes" id="UP000828390"/>
    </source>
</evidence>
<dbReference type="OrthoDB" id="6097485at2759"/>
<dbReference type="GO" id="GO:0004222">
    <property type="term" value="F:metalloendopeptidase activity"/>
    <property type="evidence" value="ECO:0007669"/>
    <property type="project" value="InterPro"/>
</dbReference>
<evidence type="ECO:0000256" key="1">
    <source>
        <dbReference type="ARBA" id="ARBA00022670"/>
    </source>
</evidence>